<evidence type="ECO:0000313" key="2">
    <source>
        <dbReference type="EMBL" id="WEK21339.1"/>
    </source>
</evidence>
<keyword evidence="1" id="KW-1133">Transmembrane helix</keyword>
<evidence type="ECO:0000313" key="3">
    <source>
        <dbReference type="Proteomes" id="UP001214530"/>
    </source>
</evidence>
<protein>
    <submittedName>
        <fullName evidence="2">AbiV family abortive infection protein</fullName>
    </submittedName>
</protein>
<proteinExistence type="predicted"/>
<gene>
    <name evidence="2" type="ORF">P0Y49_09315</name>
</gene>
<organism evidence="2 3">
    <name type="scientific">Candidatus Pedobacter colombiensis</name>
    <dbReference type="NCBI Taxonomy" id="3121371"/>
    <lineage>
        <taxon>Bacteria</taxon>
        <taxon>Pseudomonadati</taxon>
        <taxon>Bacteroidota</taxon>
        <taxon>Sphingobacteriia</taxon>
        <taxon>Sphingobacteriales</taxon>
        <taxon>Sphingobacteriaceae</taxon>
        <taxon>Pedobacter</taxon>
    </lineage>
</organism>
<dbReference type="Pfam" id="PF18728">
    <property type="entry name" value="HEPN_AbiV"/>
    <property type="match status" value="1"/>
</dbReference>
<keyword evidence="1" id="KW-0812">Transmembrane</keyword>
<dbReference type="NCBIfam" id="TIGR04498">
    <property type="entry name" value="AbiV_defense"/>
    <property type="match status" value="1"/>
</dbReference>
<evidence type="ECO:0000256" key="1">
    <source>
        <dbReference type="SAM" id="Phobius"/>
    </source>
</evidence>
<feature type="transmembrane region" description="Helical" evidence="1">
    <location>
        <begin position="91"/>
        <end position="110"/>
    </location>
</feature>
<dbReference type="EMBL" id="CP119313">
    <property type="protein sequence ID" value="WEK21339.1"/>
    <property type="molecule type" value="Genomic_DNA"/>
</dbReference>
<name>A0AAJ5WBB7_9SPHI</name>
<sequence>MKNEQHKTGKNFTSLSTKECEITYKNVLLNSRQSWKSGISLAEIEDYGRAMSLAIVSIEELVKAIVLFLDSKGYRFRKIKGMHRLFKTHQIRYFIAFAMFVLSIFGDDLIDFIQSFKNKSTSEIEELKKVFSNKKKLNEKATRYVTEKLFQIQIELAWFSNVDSLRQNGFYCDQNELFISPIEVNKESYLEVLKKLEIVQKVASLFIESVNSDDQNVKEPLATMLKSFEEKDYYNRIENLLLSLKNKNLFEVFSDKIKTVGFMKSVTK</sequence>
<accession>A0AAJ5WBB7</accession>
<reference evidence="2" key="1">
    <citation type="submission" date="2023-03" db="EMBL/GenBank/DDBJ databases">
        <title>Andean soil-derived lignocellulolytic bacterial consortium as a source of novel taxa and putative plastic-active enzymes.</title>
        <authorList>
            <person name="Diaz-Garcia L."/>
            <person name="Chuvochina M."/>
            <person name="Feuerriegel G."/>
            <person name="Bunk B."/>
            <person name="Sproer C."/>
            <person name="Streit W.R."/>
            <person name="Rodriguez L.M."/>
            <person name="Overmann J."/>
            <person name="Jimenez D.J."/>
        </authorList>
    </citation>
    <scope>NUCLEOTIDE SEQUENCE</scope>
    <source>
        <strain evidence="2">MAG 3858</strain>
    </source>
</reference>
<keyword evidence="1" id="KW-0472">Membrane</keyword>
<dbReference type="AlphaFoldDB" id="A0AAJ5WBB7"/>
<dbReference type="Proteomes" id="UP001214530">
    <property type="component" value="Chromosome"/>
</dbReference>
<dbReference type="InterPro" id="IPR030987">
    <property type="entry name" value="AbiV"/>
</dbReference>